<evidence type="ECO:0000313" key="2">
    <source>
        <dbReference type="EMBL" id="KAB7754568.1"/>
    </source>
</evidence>
<accession>A0A5N5UYT2</accession>
<sequence length="98" mass="10098">MKKYGIATLAASAMAAGLIGLAVPAQAAPSGPGNALQTIERLQKQGYHVIVNRIGNAPLEQANVVAVRPGQTFSTTDSMGGGSLKTRVFGQTVYVDVK</sequence>
<reference evidence="2 3" key="1">
    <citation type="submission" date="2012-10" db="EMBL/GenBank/DDBJ databases">
        <title>The draft sequence of the Mycobacterium pheli genome.</title>
        <authorList>
            <person name="Pettersson B.M.F."/>
            <person name="Das S."/>
            <person name="Dasgupta S."/>
            <person name="Bhattacharya A."/>
            <person name="Kirsebom L.A."/>
        </authorList>
    </citation>
    <scope>NUCLEOTIDE SEQUENCE [LARGE SCALE GENOMIC DNA]</scope>
    <source>
        <strain evidence="2 3">CCUG 21000</strain>
    </source>
</reference>
<dbReference type="GeneID" id="74300470"/>
<comment type="caution">
    <text evidence="2">The sequence shown here is derived from an EMBL/GenBank/DDBJ whole genome shotgun (WGS) entry which is preliminary data.</text>
</comment>
<evidence type="ECO:0000256" key="1">
    <source>
        <dbReference type="SAM" id="SignalP"/>
    </source>
</evidence>
<keyword evidence="3" id="KW-1185">Reference proteome</keyword>
<proteinExistence type="predicted"/>
<name>A0A5N5UYT2_MYCPH</name>
<evidence type="ECO:0000313" key="3">
    <source>
        <dbReference type="Proteomes" id="UP000325690"/>
    </source>
</evidence>
<dbReference type="AlphaFoldDB" id="A0A5N5UYT2"/>
<dbReference type="EMBL" id="ANBP01000023">
    <property type="protein sequence ID" value="KAB7754568.1"/>
    <property type="molecule type" value="Genomic_DNA"/>
</dbReference>
<gene>
    <name evidence="2" type="ORF">MPHL21000_15575</name>
</gene>
<protein>
    <recommendedName>
        <fullName evidence="4">PASTA domain-containing protein</fullName>
    </recommendedName>
</protein>
<dbReference type="Proteomes" id="UP000325690">
    <property type="component" value="Unassembled WGS sequence"/>
</dbReference>
<feature type="signal peptide" evidence="1">
    <location>
        <begin position="1"/>
        <end position="27"/>
    </location>
</feature>
<keyword evidence="1" id="KW-0732">Signal</keyword>
<organism evidence="2 3">
    <name type="scientific">Mycolicibacterium phlei DSM 43239 = CCUG 21000</name>
    <dbReference type="NCBI Taxonomy" id="1226750"/>
    <lineage>
        <taxon>Bacteria</taxon>
        <taxon>Bacillati</taxon>
        <taxon>Actinomycetota</taxon>
        <taxon>Actinomycetes</taxon>
        <taxon>Mycobacteriales</taxon>
        <taxon>Mycobacteriaceae</taxon>
        <taxon>Mycolicibacterium</taxon>
    </lineage>
</organism>
<evidence type="ECO:0008006" key="4">
    <source>
        <dbReference type="Google" id="ProtNLM"/>
    </source>
</evidence>
<feature type="chain" id="PRO_5024379919" description="PASTA domain-containing protein" evidence="1">
    <location>
        <begin position="28"/>
        <end position="98"/>
    </location>
</feature>
<dbReference type="RefSeq" id="WP_003890981.1">
    <property type="nucleotide sequence ID" value="NZ_ANBO01000012.1"/>
</dbReference>